<dbReference type="GO" id="GO:0060070">
    <property type="term" value="P:canonical Wnt signaling pathway"/>
    <property type="evidence" value="ECO:0007669"/>
    <property type="project" value="TreeGrafter"/>
</dbReference>
<dbReference type="EMBL" id="BGPR01003742">
    <property type="protein sequence ID" value="GBM91899.1"/>
    <property type="molecule type" value="Genomic_DNA"/>
</dbReference>
<keyword evidence="9" id="KW-0325">Glycoprotein</keyword>
<dbReference type="PANTHER" id="PTHR46513">
    <property type="entry name" value="VITELLOGENIN RECEPTOR-LIKE PROTEIN-RELATED-RELATED"/>
    <property type="match status" value="1"/>
</dbReference>
<dbReference type="PROSITE" id="PS01209">
    <property type="entry name" value="LDLRA_1"/>
    <property type="match status" value="1"/>
</dbReference>
<comment type="caution">
    <text evidence="10">Lacks conserved residue(s) required for the propagation of feature annotation.</text>
</comment>
<dbReference type="Gene3D" id="2.120.10.30">
    <property type="entry name" value="TolB, C-terminal domain"/>
    <property type="match status" value="3"/>
</dbReference>
<dbReference type="InterPro" id="IPR036055">
    <property type="entry name" value="LDL_receptor-like_sf"/>
</dbReference>
<dbReference type="Pfam" id="PF00058">
    <property type="entry name" value="Ldl_recept_b"/>
    <property type="match status" value="3"/>
</dbReference>
<accession>A0A4Y2JR37</accession>
<keyword evidence="5" id="KW-0677">Repeat</keyword>
<dbReference type="SMART" id="SM00135">
    <property type="entry name" value="LY"/>
    <property type="match status" value="11"/>
</dbReference>
<feature type="disulfide bond" evidence="11">
    <location>
        <begin position="787"/>
        <end position="799"/>
    </location>
</feature>
<dbReference type="GO" id="GO:0017147">
    <property type="term" value="F:Wnt-protein binding"/>
    <property type="evidence" value="ECO:0007669"/>
    <property type="project" value="TreeGrafter"/>
</dbReference>
<dbReference type="GO" id="GO:0006897">
    <property type="term" value="P:endocytosis"/>
    <property type="evidence" value="ECO:0007669"/>
    <property type="project" value="UniProtKB-KW"/>
</dbReference>
<dbReference type="PANTHER" id="PTHR46513:SF13">
    <property type="entry name" value="EGF-LIKE DOMAIN-CONTAINING PROTEIN"/>
    <property type="match status" value="1"/>
</dbReference>
<dbReference type="OrthoDB" id="8831087at2759"/>
<dbReference type="Pfam" id="PF14670">
    <property type="entry name" value="FXa_inhibition"/>
    <property type="match status" value="3"/>
</dbReference>
<dbReference type="InterPro" id="IPR050778">
    <property type="entry name" value="Cueball_EGF_LRP_Nidogen"/>
</dbReference>
<name>A0A4Y2JR37_ARAVE</name>
<dbReference type="InterPro" id="IPR023415">
    <property type="entry name" value="LDLR_class-A_CS"/>
</dbReference>
<feature type="disulfide bond" evidence="11">
    <location>
        <begin position="755"/>
        <end position="773"/>
    </location>
</feature>
<feature type="disulfide bond" evidence="11">
    <location>
        <begin position="748"/>
        <end position="760"/>
    </location>
</feature>
<dbReference type="PROSITE" id="PS50068">
    <property type="entry name" value="LDLRA_2"/>
    <property type="match status" value="3"/>
</dbReference>
<feature type="disulfide bond" evidence="11">
    <location>
        <begin position="794"/>
        <end position="812"/>
    </location>
</feature>
<feature type="disulfide bond" evidence="11">
    <location>
        <begin position="806"/>
        <end position="821"/>
    </location>
</feature>
<evidence type="ECO:0000313" key="15">
    <source>
        <dbReference type="Proteomes" id="UP000499080"/>
    </source>
</evidence>
<dbReference type="SUPFAM" id="SSF57196">
    <property type="entry name" value="EGF/Laminin"/>
    <property type="match status" value="5"/>
</dbReference>
<feature type="repeat" description="LDL-receptor class B" evidence="12">
    <location>
        <begin position="172"/>
        <end position="215"/>
    </location>
</feature>
<dbReference type="Proteomes" id="UP000499080">
    <property type="component" value="Unassembled WGS sequence"/>
</dbReference>
<feature type="repeat" description="LDL-receptor class B" evidence="12">
    <location>
        <begin position="259"/>
        <end position="303"/>
    </location>
</feature>
<evidence type="ECO:0000256" key="1">
    <source>
        <dbReference type="ARBA" id="ARBA00004167"/>
    </source>
</evidence>
<gene>
    <name evidence="14" type="primary">yl_1</name>
    <name evidence="14" type="ORF">AVEN_112926_1</name>
</gene>
<feature type="domain" description="EGF-like" evidence="13">
    <location>
        <begin position="393"/>
        <end position="432"/>
    </location>
</feature>
<dbReference type="SUPFAM" id="SSF63825">
    <property type="entry name" value="YWTD domain"/>
    <property type="match status" value="3"/>
</dbReference>
<dbReference type="InterPro" id="IPR000033">
    <property type="entry name" value="LDLR_classB_rpt"/>
</dbReference>
<dbReference type="GO" id="GO:0005509">
    <property type="term" value="F:calcium ion binding"/>
    <property type="evidence" value="ECO:0007669"/>
    <property type="project" value="InterPro"/>
</dbReference>
<dbReference type="InterPro" id="IPR000742">
    <property type="entry name" value="EGF"/>
</dbReference>
<evidence type="ECO:0000256" key="7">
    <source>
        <dbReference type="ARBA" id="ARBA00023157"/>
    </source>
</evidence>
<dbReference type="FunFam" id="2.120.10.30:FF:000241">
    <property type="entry name" value="Low-density lipoprotein receptor-related protein 6"/>
    <property type="match status" value="1"/>
</dbReference>
<dbReference type="AlphaFoldDB" id="A0A4Y2JR37"/>
<dbReference type="PROSITE" id="PS50026">
    <property type="entry name" value="EGF_3"/>
    <property type="match status" value="1"/>
</dbReference>
<keyword evidence="8 14" id="KW-0675">Receptor</keyword>
<keyword evidence="2 10" id="KW-0245">EGF-like domain</keyword>
<comment type="caution">
    <text evidence="14">The sequence shown here is derived from an EMBL/GenBank/DDBJ whole genome shotgun (WGS) entry which is preliminary data.</text>
</comment>
<evidence type="ECO:0000256" key="6">
    <source>
        <dbReference type="ARBA" id="ARBA00023136"/>
    </source>
</evidence>
<keyword evidence="3" id="KW-0254">Endocytosis</keyword>
<dbReference type="PRINTS" id="PR00261">
    <property type="entry name" value="LDLRECEPTOR"/>
</dbReference>
<dbReference type="InterPro" id="IPR002172">
    <property type="entry name" value="LDrepeatLR_classA_rpt"/>
</dbReference>
<organism evidence="14 15">
    <name type="scientific">Araneus ventricosus</name>
    <name type="common">Orbweaver spider</name>
    <name type="synonym">Epeira ventricosa</name>
    <dbReference type="NCBI Taxonomy" id="182803"/>
    <lineage>
        <taxon>Eukaryota</taxon>
        <taxon>Metazoa</taxon>
        <taxon>Ecdysozoa</taxon>
        <taxon>Arthropoda</taxon>
        <taxon>Chelicerata</taxon>
        <taxon>Arachnida</taxon>
        <taxon>Araneae</taxon>
        <taxon>Araneomorphae</taxon>
        <taxon>Entelegynae</taxon>
        <taxon>Araneoidea</taxon>
        <taxon>Araneidae</taxon>
        <taxon>Araneus</taxon>
    </lineage>
</organism>
<dbReference type="InterPro" id="IPR011042">
    <property type="entry name" value="6-blade_b-propeller_TolB-like"/>
</dbReference>
<dbReference type="PROSITE" id="PS51120">
    <property type="entry name" value="LDLRB"/>
    <property type="match status" value="3"/>
</dbReference>
<dbReference type="CDD" id="cd00112">
    <property type="entry name" value="LDLa"/>
    <property type="match status" value="3"/>
</dbReference>
<dbReference type="GO" id="GO:0005886">
    <property type="term" value="C:plasma membrane"/>
    <property type="evidence" value="ECO:0007669"/>
    <property type="project" value="TreeGrafter"/>
</dbReference>
<protein>
    <submittedName>
        <fullName evidence="14">Vitellogenin receptor</fullName>
    </submittedName>
</protein>
<dbReference type="PROSITE" id="PS01186">
    <property type="entry name" value="EGF_2"/>
    <property type="match status" value="1"/>
</dbReference>
<reference evidence="14 15" key="1">
    <citation type="journal article" date="2019" name="Sci. Rep.">
        <title>Orb-weaving spider Araneus ventricosus genome elucidates the spidroin gene catalogue.</title>
        <authorList>
            <person name="Kono N."/>
            <person name="Nakamura H."/>
            <person name="Ohtoshi R."/>
            <person name="Moran D.A.P."/>
            <person name="Shinohara A."/>
            <person name="Yoshida Y."/>
            <person name="Fujiwara M."/>
            <person name="Mori M."/>
            <person name="Tomita M."/>
            <person name="Arakawa K."/>
        </authorList>
    </citation>
    <scope>NUCLEOTIDE SEQUENCE [LARGE SCALE GENOMIC DNA]</scope>
</reference>
<evidence type="ECO:0000259" key="13">
    <source>
        <dbReference type="PROSITE" id="PS50026"/>
    </source>
</evidence>
<feature type="disulfide bond" evidence="11">
    <location>
        <begin position="767"/>
        <end position="782"/>
    </location>
</feature>
<dbReference type="SMART" id="SM00192">
    <property type="entry name" value="LDLa"/>
    <property type="match status" value="3"/>
</dbReference>
<dbReference type="SMART" id="SM00181">
    <property type="entry name" value="EGF"/>
    <property type="match status" value="5"/>
</dbReference>
<keyword evidence="4" id="KW-0732">Signal</keyword>
<evidence type="ECO:0000256" key="9">
    <source>
        <dbReference type="ARBA" id="ARBA00023180"/>
    </source>
</evidence>
<evidence type="ECO:0000256" key="12">
    <source>
        <dbReference type="PROSITE-ProRule" id="PRU00461"/>
    </source>
</evidence>
<evidence type="ECO:0000256" key="8">
    <source>
        <dbReference type="ARBA" id="ARBA00023170"/>
    </source>
</evidence>
<evidence type="ECO:0000256" key="4">
    <source>
        <dbReference type="ARBA" id="ARBA00022729"/>
    </source>
</evidence>
<comment type="subcellular location">
    <subcellularLocation>
        <location evidence="1">Membrane</location>
        <topology evidence="1">Single-pass membrane protein</topology>
    </subcellularLocation>
</comment>
<dbReference type="Gene3D" id="2.10.25.10">
    <property type="entry name" value="Laminin"/>
    <property type="match status" value="3"/>
</dbReference>
<dbReference type="SMART" id="SM00179">
    <property type="entry name" value="EGF_CA"/>
    <property type="match status" value="3"/>
</dbReference>
<keyword evidence="7 11" id="KW-1015">Disulfide bond</keyword>
<dbReference type="Pfam" id="PF00057">
    <property type="entry name" value="Ldl_recept_a"/>
    <property type="match status" value="2"/>
</dbReference>
<dbReference type="GO" id="GO:0042813">
    <property type="term" value="F:Wnt receptor activity"/>
    <property type="evidence" value="ECO:0007669"/>
    <property type="project" value="TreeGrafter"/>
</dbReference>
<sequence>MAGLIPGSEVDFVTILHRNRPKRLTTNVATKAEYAAPPYDSPNAPCEHHRHVQRRELTTRCYGHSLDSEWISMAFVCVFFLMLAAKGSAELCSTTQPACSQNCRQTSEGPECYCNEGFKLGKDEKTCEGPEPILVFCTLQEIRAMFLRTGQFFLIHSSIAKAASVDADPLESRVYWTEIDDKSSVYSSNLDGSDFSTVLNNCLKAPEGITVDYVGRILYLTDAGLRQILACKMDGSMCHILQNTTTDKLRAIAVDPPEGLLYWSDWGESTSGIYRSGMDGSRRIAMVSKDIKWPNGIAIDHASNRLYWSDAWLKTIEYITLDGETRKVLMEDKVYHPYSLAVFEDNLYWSDWNNFTLESSNKFTGHNRTIIVRENGKNIMGVHVYHPVLERQANNPCRGSSCSHICLIAPLNTYRCACPPGFTLGRNGRTCTVDSNYPMLLVNDESKIYHIRPETAGSIAVSELPLSRVDSIGSLAYDWKSKTLFVSDMKTPAIYAFNMTSLSRRELVRHHVVSPESLAFDPRSGNVYWVDSNKGTVEVVATTDSKHSVIVANLSKPMDIALVPEVGKMFVSTIGRSPSVWMYDMDGKNGKVLDATAGFPIALAVHPSADLLYWADPRMGTISSIDYTNSYSQPKIVREKIGNVTSIAVNDNFLYWTDSKHHVLHLVNHNESNSHTISLPGTKSGLVSRKLIYASVPKSSSFDLDCENNSGECGFLCLTSPIGYTCACPLGIQLSEDGKSCSEAVQKCPNEDFDCSNGRCILSSSKCDGTDDCGDNSDEIDCPPQNCPNNDFNCSNGRCILSSSKCDATDDCGDNSDEIGCPCEIYTCPVSGECISWSRVCDGKHDCGDLMDEGPLCASSCEGGNGSCAHKCQKTPQGSKCSCHEGYVLSEDGVSCLDECDTPGRCSHFCNRTKDGFKCSCAKGYVLETDQRTCKAAGGEAYLAYLLKDGIRGLSLETHSRQVYNSRNFVSVIGMGYDAAERTIFWADRKEKTINSYSVDSEQLEVLLATQQEPLLLRMDWMTRNIYYTNDEGSVVCCKGNGSFCTSVITNVSSRISGFDISPAFG</sequence>
<feature type="repeat" description="LDL-receptor class B" evidence="12">
    <location>
        <begin position="304"/>
        <end position="346"/>
    </location>
</feature>
<proteinExistence type="predicted"/>
<dbReference type="InterPro" id="IPR001881">
    <property type="entry name" value="EGF-like_Ca-bd_dom"/>
</dbReference>
<evidence type="ECO:0000313" key="14">
    <source>
        <dbReference type="EMBL" id="GBM91899.1"/>
    </source>
</evidence>
<dbReference type="SUPFAM" id="SSF57424">
    <property type="entry name" value="LDL receptor-like module"/>
    <property type="match status" value="3"/>
</dbReference>
<evidence type="ECO:0000256" key="10">
    <source>
        <dbReference type="PROSITE-ProRule" id="PRU00076"/>
    </source>
</evidence>
<dbReference type="Gene3D" id="4.10.400.10">
    <property type="entry name" value="Low-density Lipoprotein Receptor"/>
    <property type="match status" value="3"/>
</dbReference>
<evidence type="ECO:0000256" key="5">
    <source>
        <dbReference type="ARBA" id="ARBA00022737"/>
    </source>
</evidence>
<evidence type="ECO:0000256" key="11">
    <source>
        <dbReference type="PROSITE-ProRule" id="PRU00124"/>
    </source>
</evidence>
<keyword evidence="15" id="KW-1185">Reference proteome</keyword>
<evidence type="ECO:0000256" key="2">
    <source>
        <dbReference type="ARBA" id="ARBA00022536"/>
    </source>
</evidence>
<keyword evidence="6" id="KW-0472">Membrane</keyword>
<evidence type="ECO:0000256" key="3">
    <source>
        <dbReference type="ARBA" id="ARBA00022583"/>
    </source>
</evidence>